<keyword evidence="2" id="KW-1185">Reference proteome</keyword>
<organism evidence="1 2">
    <name type="scientific">Paenibacillus polysaccharolyticus</name>
    <dbReference type="NCBI Taxonomy" id="582692"/>
    <lineage>
        <taxon>Bacteria</taxon>
        <taxon>Bacillati</taxon>
        <taxon>Bacillota</taxon>
        <taxon>Bacilli</taxon>
        <taxon>Bacillales</taxon>
        <taxon>Paenibacillaceae</taxon>
        <taxon>Paenibacillus</taxon>
    </lineage>
</organism>
<protein>
    <submittedName>
        <fullName evidence="1">Uncharacterized protein</fullName>
    </submittedName>
</protein>
<evidence type="ECO:0000313" key="2">
    <source>
        <dbReference type="Proteomes" id="UP000198538"/>
    </source>
</evidence>
<dbReference type="STRING" id="582692.SAMN05720606_101235"/>
<dbReference type="Proteomes" id="UP000198538">
    <property type="component" value="Unassembled WGS sequence"/>
</dbReference>
<reference evidence="2" key="1">
    <citation type="submission" date="2016-10" db="EMBL/GenBank/DDBJ databases">
        <authorList>
            <person name="Varghese N."/>
            <person name="Submissions S."/>
        </authorList>
    </citation>
    <scope>NUCLEOTIDE SEQUENCE [LARGE SCALE GENOMIC DNA]</scope>
    <source>
        <strain evidence="2">BL9</strain>
    </source>
</reference>
<gene>
    <name evidence="1" type="ORF">SAMN05720606_101235</name>
</gene>
<accession>A0A1G5B5N9</accession>
<proteinExistence type="predicted"/>
<dbReference type="EMBL" id="FMVM01000001">
    <property type="protein sequence ID" value="SCX85437.1"/>
    <property type="molecule type" value="Genomic_DNA"/>
</dbReference>
<evidence type="ECO:0000313" key="1">
    <source>
        <dbReference type="EMBL" id="SCX85437.1"/>
    </source>
</evidence>
<name>A0A1G5B5N9_9BACL</name>
<dbReference type="AlphaFoldDB" id="A0A1G5B5N9"/>
<sequence>MIYNEYTSNTGNVFDHNLYYVNGEAQDALWVWKNKGYSGFTAYQQGTGNDTHSRYVNPAFVNSSKGDYRLRTGSPAKAYGYLAPR</sequence>